<evidence type="ECO:0000313" key="2">
    <source>
        <dbReference type="Proteomes" id="UP000566819"/>
    </source>
</evidence>
<dbReference type="Proteomes" id="UP000566819">
    <property type="component" value="Unassembled WGS sequence"/>
</dbReference>
<name>A0A8H4RAA5_9HELO</name>
<comment type="caution">
    <text evidence="1">The sequence shown here is derived from an EMBL/GenBank/DDBJ whole genome shotgun (WGS) entry which is preliminary data.</text>
</comment>
<dbReference type="EMBL" id="JAAMPI010001164">
    <property type="protein sequence ID" value="KAF4626372.1"/>
    <property type="molecule type" value="Genomic_DNA"/>
</dbReference>
<evidence type="ECO:0000313" key="1">
    <source>
        <dbReference type="EMBL" id="KAF4626372.1"/>
    </source>
</evidence>
<sequence length="426" mass="47815">MSMAEILAMPADKIQQLVQDQENLKDDIIRALNYKAAISKNNNTIIGAGNKERENAQNLFTDNLLGLEAGSHDMGIQVEESHPDGIQHVASPIDELREYLNNGFGEMVKIGEKTQKMFEISEWSGEALFLSLTMALIGLVVRRHLFSRSINTVSSTPTTLSLSPATQHQPHGVLEPRHNSNLDLEESPLMVDQFELIICSARNQKTLMEDIFRVLTIKHLLPNNPNIYTEPDPRESPKCLEKRLSGSLTALEAGSKDMAVQVKQLLAGLYSKPLPANEASELRSELEEVTEEETRTAFQGLPTRYKRQFWRKSNNNKSSGLRLGKGAEDLGHGNQTNNYNAYLTYESAADSSYTNSIFTPSIEEYGGEYPKDDLDACKVDAYKELNEKHAEWKEVILEKSSLHDHPAVEQLLRKLNRAHIVTTRKA</sequence>
<accession>A0A8H4RAA5</accession>
<keyword evidence="2" id="KW-1185">Reference proteome</keyword>
<protein>
    <submittedName>
        <fullName evidence="1">Uncharacterized protein</fullName>
    </submittedName>
</protein>
<reference evidence="1 2" key="1">
    <citation type="submission" date="2020-03" db="EMBL/GenBank/DDBJ databases">
        <title>Draft Genome Sequence of Cudoniella acicularis.</title>
        <authorList>
            <person name="Buettner E."/>
            <person name="Kellner H."/>
        </authorList>
    </citation>
    <scope>NUCLEOTIDE SEQUENCE [LARGE SCALE GENOMIC DNA]</scope>
    <source>
        <strain evidence="1 2">DSM 108380</strain>
    </source>
</reference>
<proteinExistence type="predicted"/>
<organism evidence="1 2">
    <name type="scientific">Cudoniella acicularis</name>
    <dbReference type="NCBI Taxonomy" id="354080"/>
    <lineage>
        <taxon>Eukaryota</taxon>
        <taxon>Fungi</taxon>
        <taxon>Dikarya</taxon>
        <taxon>Ascomycota</taxon>
        <taxon>Pezizomycotina</taxon>
        <taxon>Leotiomycetes</taxon>
        <taxon>Helotiales</taxon>
        <taxon>Tricladiaceae</taxon>
        <taxon>Cudoniella</taxon>
    </lineage>
</organism>
<dbReference type="AlphaFoldDB" id="A0A8H4RAA5"/>
<gene>
    <name evidence="1" type="ORF">G7Y89_g11787</name>
</gene>